<sequence>MDLQPYDSGVSPYTAGLTCRCPRCGRGKLFNGFLTVAPSCTACGLDYSFDDSGDGPVVFIILAAGALVVGLALWVELTWQPPFWVHGLLWTPLVLIATLGLLRPLKATLIALQYAKRAQEGRLDKGDA</sequence>
<evidence type="ECO:0000256" key="1">
    <source>
        <dbReference type="SAM" id="Phobius"/>
    </source>
</evidence>
<proteinExistence type="predicted"/>
<dbReference type="STRING" id="177413.SAMN05660859_2788"/>
<evidence type="ECO:0000313" key="2">
    <source>
        <dbReference type="EMBL" id="SCW78487.1"/>
    </source>
</evidence>
<feature type="transmembrane region" description="Helical" evidence="1">
    <location>
        <begin position="83"/>
        <end position="102"/>
    </location>
</feature>
<keyword evidence="1" id="KW-1133">Transmembrane helix</keyword>
<dbReference type="InterPro" id="IPR009325">
    <property type="entry name" value="DUF983"/>
</dbReference>
<accession>A0A1G4TB97</accession>
<dbReference type="RefSeq" id="WP_091440617.1">
    <property type="nucleotide sequence ID" value="NZ_FMTP01000004.1"/>
</dbReference>
<keyword evidence="1" id="KW-0812">Transmembrane</keyword>
<dbReference type="Proteomes" id="UP000198889">
    <property type="component" value="Unassembled WGS sequence"/>
</dbReference>
<feature type="transmembrane region" description="Helical" evidence="1">
    <location>
        <begin position="57"/>
        <end position="77"/>
    </location>
</feature>
<keyword evidence="1" id="KW-0472">Membrane</keyword>
<dbReference type="Pfam" id="PF06170">
    <property type="entry name" value="DUF983"/>
    <property type="match status" value="1"/>
</dbReference>
<protein>
    <submittedName>
        <fullName evidence="2">Uncharacterized conserved protein, DUF983 family</fullName>
    </submittedName>
</protein>
<name>A0A1G4TB97_9HYPH</name>
<organism evidence="2 3">
    <name type="scientific">Ancylobacter rudongensis</name>
    <dbReference type="NCBI Taxonomy" id="177413"/>
    <lineage>
        <taxon>Bacteria</taxon>
        <taxon>Pseudomonadati</taxon>
        <taxon>Pseudomonadota</taxon>
        <taxon>Alphaproteobacteria</taxon>
        <taxon>Hyphomicrobiales</taxon>
        <taxon>Xanthobacteraceae</taxon>
        <taxon>Ancylobacter</taxon>
    </lineage>
</organism>
<dbReference type="EMBL" id="FMTP01000004">
    <property type="protein sequence ID" value="SCW78487.1"/>
    <property type="molecule type" value="Genomic_DNA"/>
</dbReference>
<gene>
    <name evidence="2" type="ORF">SAMN05660859_2788</name>
</gene>
<reference evidence="3" key="1">
    <citation type="submission" date="2016-10" db="EMBL/GenBank/DDBJ databases">
        <authorList>
            <person name="Varghese N."/>
            <person name="Submissions S."/>
        </authorList>
    </citation>
    <scope>NUCLEOTIDE SEQUENCE [LARGE SCALE GENOMIC DNA]</scope>
    <source>
        <strain evidence="3">CGMCC 1.1761</strain>
    </source>
</reference>
<keyword evidence="3" id="KW-1185">Reference proteome</keyword>
<evidence type="ECO:0000313" key="3">
    <source>
        <dbReference type="Proteomes" id="UP000198889"/>
    </source>
</evidence>
<dbReference type="AlphaFoldDB" id="A0A1G4TB97"/>